<dbReference type="EMBL" id="KN881420">
    <property type="protein sequence ID" value="KIY60639.1"/>
    <property type="molecule type" value="Genomic_DNA"/>
</dbReference>
<dbReference type="Proteomes" id="UP000054007">
    <property type="component" value="Unassembled WGS sequence"/>
</dbReference>
<name>A0A0D7AS33_9AGAR</name>
<organism evidence="2 3">
    <name type="scientific">Cylindrobasidium torrendii FP15055 ss-10</name>
    <dbReference type="NCBI Taxonomy" id="1314674"/>
    <lineage>
        <taxon>Eukaryota</taxon>
        <taxon>Fungi</taxon>
        <taxon>Dikarya</taxon>
        <taxon>Basidiomycota</taxon>
        <taxon>Agaricomycotina</taxon>
        <taxon>Agaricomycetes</taxon>
        <taxon>Agaricomycetidae</taxon>
        <taxon>Agaricales</taxon>
        <taxon>Marasmiineae</taxon>
        <taxon>Physalacriaceae</taxon>
        <taxon>Cylindrobasidium</taxon>
    </lineage>
</organism>
<sequence length="312" mass="33604">MLWCMGCGQHASTTNDSSKVLGPASPYEDNTRLSATSRVSSSVTKPHSSSSRPRPTQARNRPVSVHHSAPSARLPHTGRLAKLQAERAALEAALRDLCAEESTIHDQQPSPDAFVFANELSPSKSPLLQDTISDEDALFADDESLPDVSLARNKFIDVEAIASEDEDENGSNGYDGQDMDQYDDGFVVSDDHIDVDSNEPKDTAVADGEATITLSDDGDERASSPDDVVILDEQSERAQSPCSPPLAESNAPSPDAVFLDDGPAYPGTAEHLRIQAESRQSSTHILDDDINYALLPASRDCNTRFGMLYSNS</sequence>
<protein>
    <submittedName>
        <fullName evidence="2">Uncharacterized protein</fullName>
    </submittedName>
</protein>
<evidence type="ECO:0000313" key="3">
    <source>
        <dbReference type="Proteomes" id="UP000054007"/>
    </source>
</evidence>
<gene>
    <name evidence="2" type="ORF">CYLTODRAFT_460591</name>
</gene>
<evidence type="ECO:0000313" key="2">
    <source>
        <dbReference type="EMBL" id="KIY60639.1"/>
    </source>
</evidence>
<evidence type="ECO:0000256" key="1">
    <source>
        <dbReference type="SAM" id="MobiDB-lite"/>
    </source>
</evidence>
<feature type="region of interest" description="Disordered" evidence="1">
    <location>
        <begin position="11"/>
        <end position="77"/>
    </location>
</feature>
<reference evidence="2 3" key="1">
    <citation type="journal article" date="2015" name="Fungal Genet. Biol.">
        <title>Evolution of novel wood decay mechanisms in Agaricales revealed by the genome sequences of Fistulina hepatica and Cylindrobasidium torrendii.</title>
        <authorList>
            <person name="Floudas D."/>
            <person name="Held B.W."/>
            <person name="Riley R."/>
            <person name="Nagy L.G."/>
            <person name="Koehler G."/>
            <person name="Ransdell A.S."/>
            <person name="Younus H."/>
            <person name="Chow J."/>
            <person name="Chiniquy J."/>
            <person name="Lipzen A."/>
            <person name="Tritt A."/>
            <person name="Sun H."/>
            <person name="Haridas S."/>
            <person name="LaButti K."/>
            <person name="Ohm R.A."/>
            <person name="Kues U."/>
            <person name="Blanchette R.A."/>
            <person name="Grigoriev I.V."/>
            <person name="Minto R.E."/>
            <person name="Hibbett D.S."/>
        </authorList>
    </citation>
    <scope>NUCLEOTIDE SEQUENCE [LARGE SCALE GENOMIC DNA]</scope>
    <source>
        <strain evidence="2 3">FP15055 ss-10</strain>
    </source>
</reference>
<dbReference type="AlphaFoldDB" id="A0A0D7AS33"/>
<proteinExistence type="predicted"/>
<feature type="compositionally biased region" description="Low complexity" evidence="1">
    <location>
        <begin position="37"/>
        <end position="53"/>
    </location>
</feature>
<accession>A0A0D7AS33</accession>
<feature type="region of interest" description="Disordered" evidence="1">
    <location>
        <begin position="159"/>
        <end position="266"/>
    </location>
</feature>
<keyword evidence="3" id="KW-1185">Reference proteome</keyword>
<feature type="compositionally biased region" description="Basic and acidic residues" evidence="1">
    <location>
        <begin position="189"/>
        <end position="204"/>
    </location>
</feature>